<dbReference type="InterPro" id="IPR045707">
    <property type="entry name" value="DUF6063"/>
</dbReference>
<name>A0A9D1WY50_9FIRM</name>
<gene>
    <name evidence="1" type="ORF">H9735_12570</name>
</gene>
<evidence type="ECO:0000313" key="2">
    <source>
        <dbReference type="Proteomes" id="UP000886721"/>
    </source>
</evidence>
<proteinExistence type="predicted"/>
<organism evidence="1 2">
    <name type="scientific">Candidatus Anaerostipes excrementavium</name>
    <dbReference type="NCBI Taxonomy" id="2838463"/>
    <lineage>
        <taxon>Bacteria</taxon>
        <taxon>Bacillati</taxon>
        <taxon>Bacillota</taxon>
        <taxon>Clostridia</taxon>
        <taxon>Lachnospirales</taxon>
        <taxon>Lachnospiraceae</taxon>
        <taxon>Anaerostipes</taxon>
    </lineage>
</organism>
<sequence>MLREALAVYHKLLKDGELDAKRDGELYLEFRKEEVRQTLSQFEEELSFRLLDTGKTIYLVPNQDNEVLGYTPKEYRQNISLDARLADAYLQSYIFMMIFQMFYGGKNTNPIQREFIQTKDLMEALDQKMRGYLEDEEHTRELEREKDINFGKIARLWESKQIGDWNLRKSKYGTLSRAYHQLEQESLIRIFEEGQQIRRTKRMDDLFLYHYLDEERIQDLHKILGQGEENAED</sequence>
<dbReference type="Pfam" id="PF19539">
    <property type="entry name" value="DUF6063"/>
    <property type="match status" value="1"/>
</dbReference>
<dbReference type="EMBL" id="DXEM01000037">
    <property type="protein sequence ID" value="HIX68940.1"/>
    <property type="molecule type" value="Genomic_DNA"/>
</dbReference>
<dbReference type="Proteomes" id="UP000886721">
    <property type="component" value="Unassembled WGS sequence"/>
</dbReference>
<evidence type="ECO:0000313" key="1">
    <source>
        <dbReference type="EMBL" id="HIX68940.1"/>
    </source>
</evidence>
<dbReference type="AlphaFoldDB" id="A0A9D1WY50"/>
<comment type="caution">
    <text evidence="1">The sequence shown here is derived from an EMBL/GenBank/DDBJ whole genome shotgun (WGS) entry which is preliminary data.</text>
</comment>
<reference evidence="1" key="1">
    <citation type="journal article" date="2021" name="PeerJ">
        <title>Extensive microbial diversity within the chicken gut microbiome revealed by metagenomics and culture.</title>
        <authorList>
            <person name="Gilroy R."/>
            <person name="Ravi A."/>
            <person name="Getino M."/>
            <person name="Pursley I."/>
            <person name="Horton D.L."/>
            <person name="Alikhan N.F."/>
            <person name="Baker D."/>
            <person name="Gharbi K."/>
            <person name="Hall N."/>
            <person name="Watson M."/>
            <person name="Adriaenssens E.M."/>
            <person name="Foster-Nyarko E."/>
            <person name="Jarju S."/>
            <person name="Secka A."/>
            <person name="Antonio M."/>
            <person name="Oren A."/>
            <person name="Chaudhuri R.R."/>
            <person name="La Ragione R."/>
            <person name="Hildebrand F."/>
            <person name="Pallen M.J."/>
        </authorList>
    </citation>
    <scope>NUCLEOTIDE SEQUENCE</scope>
    <source>
        <strain evidence="1">CHK191-13928</strain>
    </source>
</reference>
<reference evidence="1" key="2">
    <citation type="submission" date="2021-04" db="EMBL/GenBank/DDBJ databases">
        <authorList>
            <person name="Gilroy R."/>
        </authorList>
    </citation>
    <scope>NUCLEOTIDE SEQUENCE</scope>
    <source>
        <strain evidence="1">CHK191-13928</strain>
    </source>
</reference>
<accession>A0A9D1WY50</accession>
<protein>
    <submittedName>
        <fullName evidence="1">Uncharacterized protein</fullName>
    </submittedName>
</protein>